<accession>A0A067M9E0</accession>
<organism evidence="2 3">
    <name type="scientific">Botryobasidium botryosum (strain FD-172 SS1)</name>
    <dbReference type="NCBI Taxonomy" id="930990"/>
    <lineage>
        <taxon>Eukaryota</taxon>
        <taxon>Fungi</taxon>
        <taxon>Dikarya</taxon>
        <taxon>Basidiomycota</taxon>
        <taxon>Agaricomycotina</taxon>
        <taxon>Agaricomycetes</taxon>
        <taxon>Cantharellales</taxon>
        <taxon>Botryobasidiaceae</taxon>
        <taxon>Botryobasidium</taxon>
    </lineage>
</organism>
<evidence type="ECO:0000256" key="1">
    <source>
        <dbReference type="SAM" id="MobiDB-lite"/>
    </source>
</evidence>
<dbReference type="STRING" id="930990.A0A067M9E0"/>
<protein>
    <recommendedName>
        <fullName evidence="4">ASX DEUBAD domain-containing protein</fullName>
    </recommendedName>
</protein>
<dbReference type="OrthoDB" id="2289918at2759"/>
<dbReference type="InParanoid" id="A0A067M9E0"/>
<name>A0A067M9E0_BOTB1</name>
<evidence type="ECO:0008006" key="4">
    <source>
        <dbReference type="Google" id="ProtNLM"/>
    </source>
</evidence>
<sequence length="349" mass="38118">MLSSDSLSHLASFLPPSSFASYTPTVESAHPAMETTEANTASLAKEGISADVDMLDREPSFLKCHFLQSAVRAFQEDLCSSHLTPEHAAHMEAYETALRDNATHAPWKDEEWQLQIDEAPTTSASPTKGPSIGKRKGKAKGPAKSNPRFIELADLASSGYILPGDLIVYKRSLPVCEQSIQKDLLIQSVLPTGALVLLLAPSIEQYLPFDLLTLEPEDLSRIASTSLTPSTAPNQSKRVAALPSFDELWNADTAIKPPPRCLSITTTAPTSLETHLVPLFADANTSDFIPSKNHMDSWKSFTVWRWPEGWEHALQNGFMDGRGRGARGRGGRELVGTLFYLRSCAGDLE</sequence>
<feature type="region of interest" description="Disordered" evidence="1">
    <location>
        <begin position="117"/>
        <end position="144"/>
    </location>
</feature>
<evidence type="ECO:0000313" key="3">
    <source>
        <dbReference type="Proteomes" id="UP000027195"/>
    </source>
</evidence>
<dbReference type="EMBL" id="KL198052">
    <property type="protein sequence ID" value="KDQ12199.1"/>
    <property type="molecule type" value="Genomic_DNA"/>
</dbReference>
<reference evidence="3" key="1">
    <citation type="journal article" date="2014" name="Proc. Natl. Acad. Sci. U.S.A.">
        <title>Extensive sampling of basidiomycete genomes demonstrates inadequacy of the white-rot/brown-rot paradigm for wood decay fungi.</title>
        <authorList>
            <person name="Riley R."/>
            <person name="Salamov A.A."/>
            <person name="Brown D.W."/>
            <person name="Nagy L.G."/>
            <person name="Floudas D."/>
            <person name="Held B.W."/>
            <person name="Levasseur A."/>
            <person name="Lombard V."/>
            <person name="Morin E."/>
            <person name="Otillar R."/>
            <person name="Lindquist E.A."/>
            <person name="Sun H."/>
            <person name="LaButti K.M."/>
            <person name="Schmutz J."/>
            <person name="Jabbour D."/>
            <person name="Luo H."/>
            <person name="Baker S.E."/>
            <person name="Pisabarro A.G."/>
            <person name="Walton J.D."/>
            <person name="Blanchette R.A."/>
            <person name="Henrissat B."/>
            <person name="Martin F."/>
            <person name="Cullen D."/>
            <person name="Hibbett D.S."/>
            <person name="Grigoriev I.V."/>
        </authorList>
    </citation>
    <scope>NUCLEOTIDE SEQUENCE [LARGE SCALE GENOMIC DNA]</scope>
    <source>
        <strain evidence="3">FD-172 SS1</strain>
    </source>
</reference>
<gene>
    <name evidence="2" type="ORF">BOTBODRAFT_34800</name>
</gene>
<dbReference type="AlphaFoldDB" id="A0A067M9E0"/>
<dbReference type="Proteomes" id="UP000027195">
    <property type="component" value="Unassembled WGS sequence"/>
</dbReference>
<evidence type="ECO:0000313" key="2">
    <source>
        <dbReference type="EMBL" id="KDQ12199.1"/>
    </source>
</evidence>
<dbReference type="HOGENOM" id="CLU_758690_0_0_1"/>
<keyword evidence="3" id="KW-1185">Reference proteome</keyword>
<proteinExistence type="predicted"/>